<dbReference type="Proteomes" id="UP001251217">
    <property type="component" value="Unassembled WGS sequence"/>
</dbReference>
<evidence type="ECO:0000313" key="1">
    <source>
        <dbReference type="EMBL" id="MDR7170479.1"/>
    </source>
</evidence>
<sequence length="57" mass="5603">MDAVVQVGGRAGGGELDATVVAADGAADGAVFDQLGPVVGGDLLVDRPQPESAQRAR</sequence>
<gene>
    <name evidence="1" type="ORF">J2W56_004230</name>
</gene>
<proteinExistence type="predicted"/>
<evidence type="ECO:0000313" key="2">
    <source>
        <dbReference type="Proteomes" id="UP001251217"/>
    </source>
</evidence>
<keyword evidence="2" id="KW-1185">Reference proteome</keyword>
<comment type="caution">
    <text evidence="1">The sequence shown here is derived from an EMBL/GenBank/DDBJ whole genome shotgun (WGS) entry which is preliminary data.</text>
</comment>
<organism evidence="1 2">
    <name type="scientific">Nocardia kruczakiae</name>
    <dbReference type="NCBI Taxonomy" id="261477"/>
    <lineage>
        <taxon>Bacteria</taxon>
        <taxon>Bacillati</taxon>
        <taxon>Actinomycetota</taxon>
        <taxon>Actinomycetes</taxon>
        <taxon>Mycobacteriales</taxon>
        <taxon>Nocardiaceae</taxon>
        <taxon>Nocardia</taxon>
    </lineage>
</organism>
<reference evidence="1 2" key="1">
    <citation type="submission" date="2023-07" db="EMBL/GenBank/DDBJ databases">
        <title>Sorghum-associated microbial communities from plants grown in Nebraska, USA.</title>
        <authorList>
            <person name="Schachtman D."/>
        </authorList>
    </citation>
    <scope>NUCLEOTIDE SEQUENCE [LARGE SCALE GENOMIC DNA]</scope>
    <source>
        <strain evidence="1 2">4272</strain>
    </source>
</reference>
<protein>
    <submittedName>
        <fullName evidence="1">Uncharacterized protein</fullName>
    </submittedName>
</protein>
<dbReference type="EMBL" id="JAVDWW010000006">
    <property type="protein sequence ID" value="MDR7170479.1"/>
    <property type="molecule type" value="Genomic_DNA"/>
</dbReference>
<name>A0ABU1XJI0_9NOCA</name>
<accession>A0ABU1XJI0</accession>